<reference evidence="2 3" key="1">
    <citation type="journal article" date="2021" name="bioRxiv">
        <title>Chromosome-scale and haplotype-resolved genome assembly of a tetraploid potato cultivar.</title>
        <authorList>
            <person name="Sun H."/>
            <person name="Jiao W.-B."/>
            <person name="Krause K."/>
            <person name="Campoy J.A."/>
            <person name="Goel M."/>
            <person name="Folz-Donahue K."/>
            <person name="Kukat C."/>
            <person name="Huettel B."/>
            <person name="Schneeberger K."/>
        </authorList>
    </citation>
    <scope>NUCLEOTIDE SEQUENCE [LARGE SCALE GENOMIC DNA]</scope>
    <source>
        <strain evidence="2">SolTubOtavaFocal</strain>
        <tissue evidence="2">Leaves</tissue>
    </source>
</reference>
<feature type="transmembrane region" description="Helical" evidence="1">
    <location>
        <begin position="27"/>
        <end position="48"/>
    </location>
</feature>
<accession>A0ABQ7WN60</accession>
<dbReference type="Proteomes" id="UP000826656">
    <property type="component" value="Unassembled WGS sequence"/>
</dbReference>
<organism evidence="2 3">
    <name type="scientific">Solanum tuberosum</name>
    <name type="common">Potato</name>
    <dbReference type="NCBI Taxonomy" id="4113"/>
    <lineage>
        <taxon>Eukaryota</taxon>
        <taxon>Viridiplantae</taxon>
        <taxon>Streptophyta</taxon>
        <taxon>Embryophyta</taxon>
        <taxon>Tracheophyta</taxon>
        <taxon>Spermatophyta</taxon>
        <taxon>Magnoliopsida</taxon>
        <taxon>eudicotyledons</taxon>
        <taxon>Gunneridae</taxon>
        <taxon>Pentapetalae</taxon>
        <taxon>asterids</taxon>
        <taxon>lamiids</taxon>
        <taxon>Solanales</taxon>
        <taxon>Solanaceae</taxon>
        <taxon>Solanoideae</taxon>
        <taxon>Solaneae</taxon>
        <taxon>Solanum</taxon>
    </lineage>
</organism>
<proteinExistence type="predicted"/>
<evidence type="ECO:0000313" key="3">
    <source>
        <dbReference type="Proteomes" id="UP000826656"/>
    </source>
</evidence>
<name>A0ABQ7WN60_SOLTU</name>
<evidence type="ECO:0000256" key="1">
    <source>
        <dbReference type="SAM" id="Phobius"/>
    </source>
</evidence>
<dbReference type="PANTHER" id="PTHR48040:SF60">
    <property type="entry name" value="ABC TRANSPORTER DOMAIN-CONTAINING PROTEIN"/>
    <property type="match status" value="1"/>
</dbReference>
<dbReference type="PANTHER" id="PTHR48040">
    <property type="entry name" value="PLEIOTROPIC DRUG RESISTANCE PROTEIN 1-LIKE ISOFORM X1"/>
    <property type="match status" value="1"/>
</dbReference>
<protein>
    <submittedName>
        <fullName evidence="2">Uncharacterized protein</fullName>
    </submittedName>
</protein>
<sequence>MVLPFQPLSLACKHVNYYVDMPEVRNILRVVCIDTVMLNLLLIIRLYAYREMKSQGMEETHLQLMDVLAGRKTGGYTDGSIIIFGYPKNQSTAARISGYCEQNDIHSPHVNCL</sequence>
<comment type="caution">
    <text evidence="2">The sequence shown here is derived from an EMBL/GenBank/DDBJ whole genome shotgun (WGS) entry which is preliminary data.</text>
</comment>
<gene>
    <name evidence="2" type="ORF">KY290_001309</name>
</gene>
<keyword evidence="1" id="KW-1133">Transmembrane helix</keyword>
<keyword evidence="1" id="KW-0472">Membrane</keyword>
<keyword evidence="1" id="KW-0812">Transmembrane</keyword>
<dbReference type="EMBL" id="JAIVGD010000001">
    <property type="protein sequence ID" value="KAH0781711.1"/>
    <property type="molecule type" value="Genomic_DNA"/>
</dbReference>
<evidence type="ECO:0000313" key="2">
    <source>
        <dbReference type="EMBL" id="KAH0781711.1"/>
    </source>
</evidence>
<keyword evidence="3" id="KW-1185">Reference proteome</keyword>